<comment type="caution">
    <text evidence="2">The sequence shown here is derived from an EMBL/GenBank/DDBJ whole genome shotgun (WGS) entry which is preliminary data.</text>
</comment>
<dbReference type="InterPro" id="IPR011690">
    <property type="entry name" value="P_starv_induced_PsiF"/>
</dbReference>
<protein>
    <submittedName>
        <fullName evidence="2">Uncharacterized protein</fullName>
    </submittedName>
</protein>
<feature type="region of interest" description="Disordered" evidence="1">
    <location>
        <begin position="1"/>
        <end position="53"/>
    </location>
</feature>
<evidence type="ECO:0000313" key="2">
    <source>
        <dbReference type="EMBL" id="TDH62587.1"/>
    </source>
</evidence>
<feature type="compositionally biased region" description="Low complexity" evidence="1">
    <location>
        <begin position="13"/>
        <end position="25"/>
    </location>
</feature>
<dbReference type="EMBL" id="SMSJ01000010">
    <property type="protein sequence ID" value="TDH62587.1"/>
    <property type="molecule type" value="Genomic_DNA"/>
</dbReference>
<gene>
    <name evidence="2" type="ORF">E2C06_10625</name>
</gene>
<dbReference type="Proteomes" id="UP000295096">
    <property type="component" value="Unassembled WGS sequence"/>
</dbReference>
<dbReference type="Pfam" id="PF07769">
    <property type="entry name" value="PsiF_repeat"/>
    <property type="match status" value="1"/>
</dbReference>
<keyword evidence="3" id="KW-1185">Reference proteome</keyword>
<organism evidence="2 3">
    <name type="scientific">Dankookia rubra</name>
    <dbReference type="NCBI Taxonomy" id="1442381"/>
    <lineage>
        <taxon>Bacteria</taxon>
        <taxon>Pseudomonadati</taxon>
        <taxon>Pseudomonadota</taxon>
        <taxon>Alphaproteobacteria</taxon>
        <taxon>Acetobacterales</taxon>
        <taxon>Roseomonadaceae</taxon>
        <taxon>Dankookia</taxon>
    </lineage>
</organism>
<sequence>MRGRHGTALRTLPAADALAIAASPRAPRRPGRVRPRRRSRSGRRPANAEAGTCQLAGDLRKAFMNACPAGTRPAAAPAAARR</sequence>
<accession>A0A4R5QJ06</accession>
<evidence type="ECO:0000256" key="1">
    <source>
        <dbReference type="SAM" id="MobiDB-lite"/>
    </source>
</evidence>
<proteinExistence type="predicted"/>
<feature type="compositionally biased region" description="Basic residues" evidence="1">
    <location>
        <begin position="26"/>
        <end position="43"/>
    </location>
</feature>
<dbReference type="RefSeq" id="WP_133288583.1">
    <property type="nucleotide sequence ID" value="NZ_SMSJ01000010.1"/>
</dbReference>
<reference evidence="2 3" key="1">
    <citation type="journal article" date="2016" name="J. Microbiol.">
        <title>Dankookia rubra gen. nov., sp. nov., an alphaproteobacterium isolated from sediment of a shallow stream.</title>
        <authorList>
            <person name="Kim W.H."/>
            <person name="Kim D.H."/>
            <person name="Kang K."/>
            <person name="Ahn T.Y."/>
        </authorList>
    </citation>
    <scope>NUCLEOTIDE SEQUENCE [LARGE SCALE GENOMIC DNA]</scope>
    <source>
        <strain evidence="2 3">JCM30602</strain>
    </source>
</reference>
<dbReference type="AlphaFoldDB" id="A0A4R5QJ06"/>
<evidence type="ECO:0000313" key="3">
    <source>
        <dbReference type="Proteomes" id="UP000295096"/>
    </source>
</evidence>
<name>A0A4R5QJ06_9PROT</name>